<protein>
    <submittedName>
        <fullName evidence="1">Putative phosphoesterase PHP domain protein</fullName>
    </submittedName>
</protein>
<dbReference type="InterPro" id="IPR052018">
    <property type="entry name" value="PHP_domain"/>
</dbReference>
<reference evidence="2" key="1">
    <citation type="submission" date="2009-12" db="EMBL/GenBank/DDBJ databases">
        <title>Complete sequence of Treponema primitia strain ZAS-2.</title>
        <authorList>
            <person name="Tetu S.G."/>
            <person name="Matson E."/>
            <person name="Ren Q."/>
            <person name="Seshadri R."/>
            <person name="Elbourne L."/>
            <person name="Hassan K.A."/>
            <person name="Durkin A."/>
            <person name="Radune D."/>
            <person name="Mohamoud Y."/>
            <person name="Shay R."/>
            <person name="Jin S."/>
            <person name="Zhang X."/>
            <person name="Lucey K."/>
            <person name="Ballor N.R."/>
            <person name="Ottesen E."/>
            <person name="Rosenthal R."/>
            <person name="Allen A."/>
            <person name="Leadbetter J.R."/>
            <person name="Paulsen I.T."/>
        </authorList>
    </citation>
    <scope>NUCLEOTIDE SEQUENCE [LARGE SCALE GENOMIC DNA]</scope>
    <source>
        <strain evidence="2">ATCC BAA-887 / DSM 12427 / ZAS-2</strain>
    </source>
</reference>
<organism evidence="1 2">
    <name type="scientific">Treponema primitia (strain ATCC BAA-887 / DSM 12427 / ZAS-2)</name>
    <dbReference type="NCBI Taxonomy" id="545694"/>
    <lineage>
        <taxon>Bacteria</taxon>
        <taxon>Pseudomonadati</taxon>
        <taxon>Spirochaetota</taxon>
        <taxon>Spirochaetia</taxon>
        <taxon>Spirochaetales</taxon>
        <taxon>Treponemataceae</taxon>
        <taxon>Treponema</taxon>
    </lineage>
</organism>
<dbReference type="SUPFAM" id="SSF89550">
    <property type="entry name" value="PHP domain-like"/>
    <property type="match status" value="1"/>
</dbReference>
<dbReference type="HOGENOM" id="CLU_072517_0_0_12"/>
<keyword evidence="2" id="KW-1185">Reference proteome</keyword>
<gene>
    <name evidence="1" type="ordered locus">TREPR_1508</name>
</gene>
<dbReference type="KEGG" id="tpi:TREPR_1508"/>
<dbReference type="eggNOG" id="COG0613">
    <property type="taxonomic scope" value="Bacteria"/>
</dbReference>
<dbReference type="Proteomes" id="UP000009223">
    <property type="component" value="Chromosome"/>
</dbReference>
<dbReference type="STRING" id="545694.TREPR_1508"/>
<dbReference type="GO" id="GO:0004534">
    <property type="term" value="F:5'-3' RNA exonuclease activity"/>
    <property type="evidence" value="ECO:0007669"/>
    <property type="project" value="TreeGrafter"/>
</dbReference>
<evidence type="ECO:0000313" key="2">
    <source>
        <dbReference type="Proteomes" id="UP000009223"/>
    </source>
</evidence>
<proteinExistence type="predicted"/>
<dbReference type="InterPro" id="IPR016195">
    <property type="entry name" value="Pol/histidinol_Pase-like"/>
</dbReference>
<dbReference type="PANTHER" id="PTHR42924:SF3">
    <property type="entry name" value="POLYMERASE_HISTIDINOL PHOSPHATASE N-TERMINAL DOMAIN-CONTAINING PROTEIN"/>
    <property type="match status" value="1"/>
</dbReference>
<dbReference type="EMBL" id="CP001843">
    <property type="protein sequence ID" value="AEF84889.1"/>
    <property type="molecule type" value="Genomic_DNA"/>
</dbReference>
<dbReference type="PANTHER" id="PTHR42924">
    <property type="entry name" value="EXONUCLEASE"/>
    <property type="match status" value="1"/>
</dbReference>
<dbReference type="Gene3D" id="3.20.20.140">
    <property type="entry name" value="Metal-dependent hydrolases"/>
    <property type="match status" value="1"/>
</dbReference>
<dbReference type="NCBIfam" id="NF038032">
    <property type="entry name" value="CehA_McbA_metalo"/>
    <property type="match status" value="1"/>
</dbReference>
<dbReference type="GO" id="GO:0035312">
    <property type="term" value="F:5'-3' DNA exonuclease activity"/>
    <property type="evidence" value="ECO:0007669"/>
    <property type="project" value="TreeGrafter"/>
</dbReference>
<dbReference type="AlphaFoldDB" id="F5YPI9"/>
<dbReference type="RefSeq" id="WP_015708598.1">
    <property type="nucleotide sequence ID" value="NC_015578.1"/>
</dbReference>
<evidence type="ECO:0000313" key="1">
    <source>
        <dbReference type="EMBL" id="AEF84889.1"/>
    </source>
</evidence>
<name>F5YPI9_TREPZ</name>
<reference evidence="1 2" key="2">
    <citation type="journal article" date="2011" name="ISME J.">
        <title>RNA-seq reveals cooperative metabolic interactions between two termite-gut spirochete species in co-culture.</title>
        <authorList>
            <person name="Rosenthal A.Z."/>
            <person name="Matson E.G."/>
            <person name="Eldar A."/>
            <person name="Leadbetter J.R."/>
        </authorList>
    </citation>
    <scope>NUCLEOTIDE SEQUENCE [LARGE SCALE GENOMIC DNA]</scope>
    <source>
        <strain evidence="2">ATCC BAA-887 / DSM 12427 / ZAS-2</strain>
    </source>
</reference>
<dbReference type="OrthoDB" id="9804333at2"/>
<sequence>MNIHNPYRNEGDWYRGSFHIHSKFSTCGWHNLAELALAYRDYDFLSISDHDRITTETEELKNHILFRALEVSGDCHMLLVGTGAPLEGTVDHTFSPEHYQSLAQEAVAGGGIALAAHPVRLDGQHWQEEDLLQMSSLTGIEIFSGDGIHVEQDVGFECWDRLLSRGQRLWGFGNDDFHHWGQERRVWNVVHAAERSGRSILDAIRQGDFYVSSGFGFDRITNDTTSITFYLQTGAAQFENAYKYLTLYGKDGRVLAEKTGRFTEFSYPVRGDEGYIRAEAYMNGGYGAFSQPIFVEP</sequence>
<accession>F5YPI9</accession>